<keyword evidence="3 9" id="KW-0812">Transmembrane</keyword>
<evidence type="ECO:0000313" key="13">
    <source>
        <dbReference type="Proteomes" id="UP000035057"/>
    </source>
</evidence>
<dbReference type="SUPFAM" id="SSF46626">
    <property type="entry name" value="Cytochrome c"/>
    <property type="match status" value="1"/>
</dbReference>
<comment type="cofactor">
    <cofactor evidence="8">
        <name>heme c</name>
        <dbReference type="ChEBI" id="CHEBI:61717"/>
    </cofactor>
    <text evidence="8">Binds 1 heme c group covalently per subunit.</text>
</comment>
<dbReference type="InterPro" id="IPR009056">
    <property type="entry name" value="Cyt_c-like_dom"/>
</dbReference>
<keyword evidence="7 9" id="KW-0472">Membrane</keyword>
<evidence type="ECO:0000259" key="11">
    <source>
        <dbReference type="PROSITE" id="PS51007"/>
    </source>
</evidence>
<feature type="binding site" description="covalent" evidence="8">
    <location>
        <position position="55"/>
    </location>
    <ligand>
        <name>heme c</name>
        <dbReference type="ChEBI" id="CHEBI:61717"/>
    </ligand>
</feature>
<evidence type="ECO:0000256" key="6">
    <source>
        <dbReference type="ARBA" id="ARBA00023004"/>
    </source>
</evidence>
<keyword evidence="4 8" id="KW-0479">Metal-binding</keyword>
<evidence type="ECO:0000313" key="12">
    <source>
        <dbReference type="EMBL" id="KEF31248.1"/>
    </source>
</evidence>
<sequence length="252" mass="28057">MRKLIFGLFIAILPAFALAAGGAGVPMDHIETDHTNKESLQRGVALFSNYCQGCHSTEYARYKRVAEDLEIPLDLYTDNLIFTGAKIGELMKNSMSKDMAAGWFGAPPPDLTLEARLRGESWVYSYLRGFYKDESRPLGVNNVVFPNVGMPHVLVGLQGLCAVEPHIGVAPSVEPLSGNINNADACPEYALEGSMTPAEFDQAMYDLTNFLSYMADPVKVERERLGIFVLIFVAIFFVFAYLLNREYWKDVH</sequence>
<keyword evidence="6 8" id="KW-0408">Iron</keyword>
<keyword evidence="10" id="KW-0732">Signal</keyword>
<dbReference type="GO" id="GO:0046872">
    <property type="term" value="F:metal ion binding"/>
    <property type="evidence" value="ECO:0007669"/>
    <property type="project" value="UniProtKB-KW"/>
</dbReference>
<feature type="binding site" description="covalent" evidence="8">
    <location>
        <position position="54"/>
    </location>
    <ligand>
        <name>heme c</name>
        <dbReference type="ChEBI" id="CHEBI:61717"/>
    </ligand>
</feature>
<feature type="signal peptide" evidence="10">
    <location>
        <begin position="1"/>
        <end position="19"/>
    </location>
</feature>
<evidence type="ECO:0000256" key="9">
    <source>
        <dbReference type="SAM" id="Phobius"/>
    </source>
</evidence>
<evidence type="ECO:0000256" key="2">
    <source>
        <dbReference type="ARBA" id="ARBA00022617"/>
    </source>
</evidence>
<reference evidence="12 13" key="1">
    <citation type="submission" date="2012-12" db="EMBL/GenBank/DDBJ databases">
        <title>Genome assembly of Marinobacter sp. AK21.</title>
        <authorList>
            <person name="Khatri I."/>
            <person name="Kumar R."/>
            <person name="Vaidya B."/>
            <person name="Subramanian S."/>
            <person name="Pinnaka A."/>
        </authorList>
    </citation>
    <scope>NUCLEOTIDE SEQUENCE [LARGE SCALE GENOMIC DNA]</scope>
    <source>
        <strain evidence="12 13">AK21</strain>
    </source>
</reference>
<keyword evidence="5 9" id="KW-1133">Transmembrane helix</keyword>
<organism evidence="12 13">
    <name type="scientific">Marinobacter nitratireducens</name>
    <dbReference type="NCBI Taxonomy" id="1137280"/>
    <lineage>
        <taxon>Bacteria</taxon>
        <taxon>Pseudomonadati</taxon>
        <taxon>Pseudomonadota</taxon>
        <taxon>Gammaproteobacteria</taxon>
        <taxon>Pseudomonadales</taxon>
        <taxon>Marinobacteraceae</taxon>
        <taxon>Marinobacter</taxon>
    </lineage>
</organism>
<dbReference type="RefSeq" id="WP_036131965.1">
    <property type="nucleotide sequence ID" value="NZ_ANIE01000006.1"/>
</dbReference>
<comment type="caution">
    <text evidence="12">The sequence shown here is derived from an EMBL/GenBank/DDBJ whole genome shotgun (WGS) entry which is preliminary data.</text>
</comment>
<keyword evidence="2 8" id="KW-0349">Heme</keyword>
<dbReference type="PROSITE" id="PS51007">
    <property type="entry name" value="CYTC"/>
    <property type="match status" value="1"/>
</dbReference>
<comment type="subcellular location">
    <subcellularLocation>
        <location evidence="1">Membrane</location>
    </subcellularLocation>
</comment>
<dbReference type="GO" id="GO:0020037">
    <property type="term" value="F:heme binding"/>
    <property type="evidence" value="ECO:0007669"/>
    <property type="project" value="InterPro"/>
</dbReference>
<dbReference type="PANTHER" id="PTHR10266:SF3">
    <property type="entry name" value="CYTOCHROME C1, HEME PROTEIN, MITOCHONDRIAL"/>
    <property type="match status" value="1"/>
</dbReference>
<dbReference type="OrthoDB" id="9798864at2"/>
<dbReference type="GO" id="GO:0009055">
    <property type="term" value="F:electron transfer activity"/>
    <property type="evidence" value="ECO:0007669"/>
    <property type="project" value="InterPro"/>
</dbReference>
<dbReference type="Proteomes" id="UP000035057">
    <property type="component" value="Unassembled WGS sequence"/>
</dbReference>
<evidence type="ECO:0000256" key="1">
    <source>
        <dbReference type="ARBA" id="ARBA00004370"/>
    </source>
</evidence>
<dbReference type="AlphaFoldDB" id="A0A072N2T1"/>
<evidence type="ECO:0000256" key="5">
    <source>
        <dbReference type="ARBA" id="ARBA00022989"/>
    </source>
</evidence>
<evidence type="ECO:0000256" key="3">
    <source>
        <dbReference type="ARBA" id="ARBA00022692"/>
    </source>
</evidence>
<feature type="domain" description="Cytochrome c" evidence="11">
    <location>
        <begin position="38"/>
        <end position="127"/>
    </location>
</feature>
<feature type="transmembrane region" description="Helical" evidence="9">
    <location>
        <begin position="225"/>
        <end position="243"/>
    </location>
</feature>
<evidence type="ECO:0000256" key="7">
    <source>
        <dbReference type="ARBA" id="ARBA00023136"/>
    </source>
</evidence>
<dbReference type="Pfam" id="PF02167">
    <property type="entry name" value="Cytochrom_C1"/>
    <property type="match status" value="1"/>
</dbReference>
<gene>
    <name evidence="12" type="ORF">D777_02401</name>
</gene>
<accession>A0A072N2T1</accession>
<evidence type="ECO:0000256" key="10">
    <source>
        <dbReference type="SAM" id="SignalP"/>
    </source>
</evidence>
<evidence type="ECO:0000256" key="8">
    <source>
        <dbReference type="PIRSR" id="PIRSR602326-1"/>
    </source>
</evidence>
<dbReference type="InterPro" id="IPR002326">
    <property type="entry name" value="Cyt_c1"/>
</dbReference>
<dbReference type="PANTHER" id="PTHR10266">
    <property type="entry name" value="CYTOCHROME C1"/>
    <property type="match status" value="1"/>
</dbReference>
<feature type="binding site" description="covalent" evidence="8">
    <location>
        <position position="51"/>
    </location>
    <ligand>
        <name>heme c</name>
        <dbReference type="ChEBI" id="CHEBI:61717"/>
    </ligand>
</feature>
<dbReference type="GO" id="GO:0016020">
    <property type="term" value="C:membrane"/>
    <property type="evidence" value="ECO:0007669"/>
    <property type="project" value="UniProtKB-SubCell"/>
</dbReference>
<name>A0A072N2T1_9GAMM</name>
<dbReference type="STRING" id="1137280.D777_02401"/>
<evidence type="ECO:0000256" key="4">
    <source>
        <dbReference type="ARBA" id="ARBA00022723"/>
    </source>
</evidence>
<protein>
    <submittedName>
        <fullName evidence="12">Ubiquinol cytochrome C oxidoreductase, cytochrome C1 subunit</fullName>
    </submittedName>
</protein>
<feature type="chain" id="PRO_5001682211" evidence="10">
    <location>
        <begin position="20"/>
        <end position="252"/>
    </location>
</feature>
<dbReference type="PATRIC" id="fig|1137280.3.peg.2217"/>
<dbReference type="EMBL" id="ANIE01000006">
    <property type="protein sequence ID" value="KEF31248.1"/>
    <property type="molecule type" value="Genomic_DNA"/>
</dbReference>
<dbReference type="InterPro" id="IPR036909">
    <property type="entry name" value="Cyt_c-like_dom_sf"/>
</dbReference>
<keyword evidence="13" id="KW-1185">Reference proteome</keyword>
<dbReference type="Gene3D" id="1.10.760.10">
    <property type="entry name" value="Cytochrome c-like domain"/>
    <property type="match status" value="1"/>
</dbReference>
<proteinExistence type="predicted"/>